<sequence length="270" mass="29199">MMTKRSICLLVFLRIVPALSFFLLTSALDFPDKSKRPVQFCLTIPSAHLPASHPEPPGLLFLHIVLGSSVLPSRHLFSHFGLGSFMSPTSFHVRFLLPWRGAAHRTSLFFAGPWDPTSMARHLAATLPFSSLLNLGTFADNGTAAIHASHASLRPFSDIISSSFPVCLSWVLGLKVADDESGHSEPYGIHPVFFSFSQLVMDVIPPAPSALAARTLPLDISSSTFLSPHQSLSSVLSPLTSIRPSTCSPTSAIHDQPSSVPLDDEKHKNA</sequence>
<feature type="compositionally biased region" description="Polar residues" evidence="1">
    <location>
        <begin position="247"/>
        <end position="259"/>
    </location>
</feature>
<keyword evidence="3" id="KW-1185">Reference proteome</keyword>
<feature type="region of interest" description="Disordered" evidence="1">
    <location>
        <begin position="247"/>
        <end position="270"/>
    </location>
</feature>
<evidence type="ECO:0000313" key="3">
    <source>
        <dbReference type="Proteomes" id="UP001270362"/>
    </source>
</evidence>
<accession>A0AAE0X190</accession>
<gene>
    <name evidence="2" type="ORF">B0T22DRAFT_444563</name>
</gene>
<dbReference type="EMBL" id="JAULSO010000005">
    <property type="protein sequence ID" value="KAK3682343.1"/>
    <property type="molecule type" value="Genomic_DNA"/>
</dbReference>
<evidence type="ECO:0000313" key="2">
    <source>
        <dbReference type="EMBL" id="KAK3682343.1"/>
    </source>
</evidence>
<proteinExistence type="predicted"/>
<protein>
    <submittedName>
        <fullName evidence="2">Uncharacterized protein</fullName>
    </submittedName>
</protein>
<dbReference type="AlphaFoldDB" id="A0AAE0X190"/>
<dbReference type="Proteomes" id="UP001270362">
    <property type="component" value="Unassembled WGS sequence"/>
</dbReference>
<reference evidence="2" key="2">
    <citation type="submission" date="2023-06" db="EMBL/GenBank/DDBJ databases">
        <authorList>
            <consortium name="Lawrence Berkeley National Laboratory"/>
            <person name="Haridas S."/>
            <person name="Hensen N."/>
            <person name="Bonometti L."/>
            <person name="Westerberg I."/>
            <person name="Brannstrom I.O."/>
            <person name="Guillou S."/>
            <person name="Cros-Aarteil S."/>
            <person name="Calhoun S."/>
            <person name="Kuo A."/>
            <person name="Mondo S."/>
            <person name="Pangilinan J."/>
            <person name="Riley R."/>
            <person name="Labutti K."/>
            <person name="Andreopoulos B."/>
            <person name="Lipzen A."/>
            <person name="Chen C."/>
            <person name="Yanf M."/>
            <person name="Daum C."/>
            <person name="Ng V."/>
            <person name="Clum A."/>
            <person name="Steindorff A."/>
            <person name="Ohm R."/>
            <person name="Martin F."/>
            <person name="Silar P."/>
            <person name="Natvig D."/>
            <person name="Lalanne C."/>
            <person name="Gautier V."/>
            <person name="Ament-Velasquez S.L."/>
            <person name="Kruys A."/>
            <person name="Hutchinson M.I."/>
            <person name="Powell A.J."/>
            <person name="Barry K."/>
            <person name="Miller A.N."/>
            <person name="Grigoriev I.V."/>
            <person name="Debuchy R."/>
            <person name="Gladieux P."/>
            <person name="Thoren M.H."/>
            <person name="Johannesson H."/>
        </authorList>
    </citation>
    <scope>NUCLEOTIDE SEQUENCE</scope>
    <source>
        <strain evidence="2">CBS 314.62</strain>
    </source>
</reference>
<comment type="caution">
    <text evidence="2">The sequence shown here is derived from an EMBL/GenBank/DDBJ whole genome shotgun (WGS) entry which is preliminary data.</text>
</comment>
<reference evidence="2" key="1">
    <citation type="journal article" date="2023" name="Mol. Phylogenet. Evol.">
        <title>Genome-scale phylogeny and comparative genomics of the fungal order Sordariales.</title>
        <authorList>
            <person name="Hensen N."/>
            <person name="Bonometti L."/>
            <person name="Westerberg I."/>
            <person name="Brannstrom I.O."/>
            <person name="Guillou S."/>
            <person name="Cros-Aarteil S."/>
            <person name="Calhoun S."/>
            <person name="Haridas S."/>
            <person name="Kuo A."/>
            <person name="Mondo S."/>
            <person name="Pangilinan J."/>
            <person name="Riley R."/>
            <person name="LaButti K."/>
            <person name="Andreopoulos B."/>
            <person name="Lipzen A."/>
            <person name="Chen C."/>
            <person name="Yan M."/>
            <person name="Daum C."/>
            <person name="Ng V."/>
            <person name="Clum A."/>
            <person name="Steindorff A."/>
            <person name="Ohm R.A."/>
            <person name="Martin F."/>
            <person name="Silar P."/>
            <person name="Natvig D.O."/>
            <person name="Lalanne C."/>
            <person name="Gautier V."/>
            <person name="Ament-Velasquez S.L."/>
            <person name="Kruys A."/>
            <person name="Hutchinson M.I."/>
            <person name="Powell A.J."/>
            <person name="Barry K."/>
            <person name="Miller A.N."/>
            <person name="Grigoriev I.V."/>
            <person name="Debuchy R."/>
            <person name="Gladieux P."/>
            <person name="Hiltunen Thoren M."/>
            <person name="Johannesson H."/>
        </authorList>
    </citation>
    <scope>NUCLEOTIDE SEQUENCE</scope>
    <source>
        <strain evidence="2">CBS 314.62</strain>
    </source>
</reference>
<organism evidence="2 3">
    <name type="scientific">Podospora appendiculata</name>
    <dbReference type="NCBI Taxonomy" id="314037"/>
    <lineage>
        <taxon>Eukaryota</taxon>
        <taxon>Fungi</taxon>
        <taxon>Dikarya</taxon>
        <taxon>Ascomycota</taxon>
        <taxon>Pezizomycotina</taxon>
        <taxon>Sordariomycetes</taxon>
        <taxon>Sordariomycetidae</taxon>
        <taxon>Sordariales</taxon>
        <taxon>Podosporaceae</taxon>
        <taxon>Podospora</taxon>
    </lineage>
</organism>
<evidence type="ECO:0000256" key="1">
    <source>
        <dbReference type="SAM" id="MobiDB-lite"/>
    </source>
</evidence>
<name>A0AAE0X190_9PEZI</name>